<evidence type="ECO:0000259" key="8">
    <source>
        <dbReference type="PROSITE" id="PS50240"/>
    </source>
</evidence>
<accession>A0A5E4Q581</accession>
<keyword evidence="6" id="KW-1205">Fibrinolytic toxin</keyword>
<dbReference type="EMBL" id="FZQP02001382">
    <property type="protein sequence ID" value="VVC92720.1"/>
    <property type="molecule type" value="Genomic_DNA"/>
</dbReference>
<dbReference type="InterPro" id="IPR051333">
    <property type="entry name" value="CLIP_Serine_Protease"/>
</dbReference>
<dbReference type="InterPro" id="IPR018114">
    <property type="entry name" value="TRYPSIN_HIS"/>
</dbReference>
<dbReference type="PANTHER" id="PTHR24260:SF136">
    <property type="entry name" value="GH08193P-RELATED"/>
    <property type="match status" value="1"/>
</dbReference>
<dbReference type="InterPro" id="IPR043504">
    <property type="entry name" value="Peptidase_S1_PA_chymotrypsin"/>
</dbReference>
<dbReference type="CDD" id="cd00190">
    <property type="entry name" value="Tryp_SPc"/>
    <property type="match status" value="1"/>
</dbReference>
<keyword evidence="7" id="KW-0645">Protease</keyword>
<dbReference type="GO" id="GO:0004252">
    <property type="term" value="F:serine-type endopeptidase activity"/>
    <property type="evidence" value="ECO:0007669"/>
    <property type="project" value="InterPro"/>
</dbReference>
<dbReference type="PROSITE" id="PS50240">
    <property type="entry name" value="TRYPSIN_DOM"/>
    <property type="match status" value="1"/>
</dbReference>
<dbReference type="PROSITE" id="PS00135">
    <property type="entry name" value="TRYPSIN_SER"/>
    <property type="match status" value="1"/>
</dbReference>
<evidence type="ECO:0000256" key="2">
    <source>
        <dbReference type="ARBA" id="ARBA00022656"/>
    </source>
</evidence>
<reference evidence="9 10" key="1">
    <citation type="submission" date="2017-07" db="EMBL/GenBank/DDBJ databases">
        <authorList>
            <person name="Talla V."/>
            <person name="Backstrom N."/>
        </authorList>
    </citation>
    <scope>NUCLEOTIDE SEQUENCE [LARGE SCALE GENOMIC DNA]</scope>
</reference>
<dbReference type="PROSITE" id="PS00134">
    <property type="entry name" value="TRYPSIN_HIS"/>
    <property type="match status" value="1"/>
</dbReference>
<keyword evidence="3" id="KW-1015">Disulfide bond</keyword>
<dbReference type="GO" id="GO:0006508">
    <property type="term" value="P:proteolysis"/>
    <property type="evidence" value="ECO:0007669"/>
    <property type="project" value="UniProtKB-KW"/>
</dbReference>
<dbReference type="PRINTS" id="PR00722">
    <property type="entry name" value="CHYMOTRYPSIN"/>
</dbReference>
<evidence type="ECO:0000256" key="5">
    <source>
        <dbReference type="ARBA" id="ARBA00055534"/>
    </source>
</evidence>
<dbReference type="FunFam" id="2.40.10.10:FF:000068">
    <property type="entry name" value="transmembrane protease serine 2"/>
    <property type="match status" value="1"/>
</dbReference>
<feature type="domain" description="Peptidase S1" evidence="8">
    <location>
        <begin position="44"/>
        <end position="235"/>
    </location>
</feature>
<sequence length="235" mass="25073">MQTLNVNPEKNRRLNHAFGLSINDLTVSNYHLKTGIPEAARMMILEAKEMAMSGLDSIAGLVIQVLRLLTSVCGGSLISKNRVVTAAHCIDDGSVSAQSVTVVLGSNKIFAGGERITSNGFVVHHNWNPKTLLNDIAIVFIPSVKYTDVIRPINLPPTSVLREQFVGWTAIASGFGRTSTEGTCNGDSGGPLAVTIDDKPILIGITSFGAKAGCEVGYPAAYTRVTSFVSWINEI</sequence>
<proteinExistence type="predicted"/>
<evidence type="ECO:0000256" key="4">
    <source>
        <dbReference type="ARBA" id="ARBA00023240"/>
    </source>
</evidence>
<dbReference type="InterPro" id="IPR009003">
    <property type="entry name" value="Peptidase_S1_PA"/>
</dbReference>
<organism evidence="9 10">
    <name type="scientific">Leptidea sinapis</name>
    <dbReference type="NCBI Taxonomy" id="189913"/>
    <lineage>
        <taxon>Eukaryota</taxon>
        <taxon>Metazoa</taxon>
        <taxon>Ecdysozoa</taxon>
        <taxon>Arthropoda</taxon>
        <taxon>Hexapoda</taxon>
        <taxon>Insecta</taxon>
        <taxon>Pterygota</taxon>
        <taxon>Neoptera</taxon>
        <taxon>Endopterygota</taxon>
        <taxon>Lepidoptera</taxon>
        <taxon>Glossata</taxon>
        <taxon>Ditrysia</taxon>
        <taxon>Papilionoidea</taxon>
        <taxon>Pieridae</taxon>
        <taxon>Dismorphiinae</taxon>
        <taxon>Leptidea</taxon>
    </lineage>
</organism>
<dbReference type="InterPro" id="IPR033116">
    <property type="entry name" value="TRYPSIN_SER"/>
</dbReference>
<dbReference type="AlphaFoldDB" id="A0A5E4Q581"/>
<dbReference type="Proteomes" id="UP000324832">
    <property type="component" value="Unassembled WGS sequence"/>
</dbReference>
<evidence type="ECO:0000256" key="6">
    <source>
        <dbReference type="ARBA" id="ARBA00084094"/>
    </source>
</evidence>
<dbReference type="Pfam" id="PF00089">
    <property type="entry name" value="Trypsin"/>
    <property type="match status" value="1"/>
</dbReference>
<keyword evidence="7" id="KW-0378">Hydrolase</keyword>
<comment type="subcellular location">
    <subcellularLocation>
        <location evidence="1">Secreted</location>
        <location evidence="1">Extracellular space</location>
    </subcellularLocation>
</comment>
<dbReference type="InterPro" id="IPR001314">
    <property type="entry name" value="Peptidase_S1A"/>
</dbReference>
<dbReference type="GO" id="GO:0005576">
    <property type="term" value="C:extracellular region"/>
    <property type="evidence" value="ECO:0007669"/>
    <property type="project" value="UniProtKB-SubCell"/>
</dbReference>
<keyword evidence="10" id="KW-1185">Reference proteome</keyword>
<dbReference type="GO" id="GO:0090729">
    <property type="term" value="F:toxin activity"/>
    <property type="evidence" value="ECO:0007669"/>
    <property type="project" value="UniProtKB-KW"/>
</dbReference>
<dbReference type="SUPFAM" id="SSF50494">
    <property type="entry name" value="Trypsin-like serine proteases"/>
    <property type="match status" value="1"/>
</dbReference>
<evidence type="ECO:0000256" key="3">
    <source>
        <dbReference type="ARBA" id="ARBA00023157"/>
    </source>
</evidence>
<evidence type="ECO:0000313" key="9">
    <source>
        <dbReference type="EMBL" id="VVC92720.1"/>
    </source>
</evidence>
<evidence type="ECO:0000256" key="7">
    <source>
        <dbReference type="RuleBase" id="RU363034"/>
    </source>
</evidence>
<dbReference type="PANTHER" id="PTHR24260">
    <property type="match status" value="1"/>
</dbReference>
<keyword evidence="4" id="KW-1199">Hemostasis impairing toxin</keyword>
<gene>
    <name evidence="9" type="ORF">LSINAPIS_LOCUS5090</name>
</gene>
<name>A0A5E4Q581_9NEOP</name>
<protein>
    <recommendedName>
        <fullName evidence="8">Peptidase S1 domain-containing protein</fullName>
    </recommendedName>
</protein>
<dbReference type="Gene3D" id="2.40.10.10">
    <property type="entry name" value="Trypsin-like serine proteases"/>
    <property type="match status" value="2"/>
</dbReference>
<keyword evidence="7" id="KW-0720">Serine protease</keyword>
<evidence type="ECO:0000256" key="1">
    <source>
        <dbReference type="ARBA" id="ARBA00004239"/>
    </source>
</evidence>
<keyword evidence="2" id="KW-0800">Toxin</keyword>
<dbReference type="SMART" id="SM00020">
    <property type="entry name" value="Tryp_SPc"/>
    <property type="match status" value="1"/>
</dbReference>
<comment type="function">
    <text evidence="5">Fibrinolytic activity; shows preferential cleavage of Arg-Gly bonds in all three fibrinogen chains. Contact with the caterpillars causes severe bleeding, due the anticoagulant effect of the protein.</text>
</comment>
<dbReference type="InterPro" id="IPR001254">
    <property type="entry name" value="Trypsin_dom"/>
</dbReference>
<evidence type="ECO:0000313" key="10">
    <source>
        <dbReference type="Proteomes" id="UP000324832"/>
    </source>
</evidence>